<dbReference type="Gene3D" id="3.40.532.10">
    <property type="entry name" value="Peptidase C12, ubiquitin carboxyl-terminal hydrolase"/>
    <property type="match status" value="1"/>
</dbReference>
<evidence type="ECO:0000256" key="6">
    <source>
        <dbReference type="ARBA" id="ARBA00022807"/>
    </source>
</evidence>
<evidence type="ECO:0000313" key="10">
    <source>
        <dbReference type="EMBL" id="ESK95598.1"/>
    </source>
</evidence>
<dbReference type="SUPFAM" id="SSF54001">
    <property type="entry name" value="Cysteine proteinases"/>
    <property type="match status" value="1"/>
</dbReference>
<accession>V2X8S6</accession>
<keyword evidence="5 7" id="KW-0378">Hydrolase</keyword>
<dbReference type="Proteomes" id="UP000017559">
    <property type="component" value="Unassembled WGS sequence"/>
</dbReference>
<evidence type="ECO:0000256" key="1">
    <source>
        <dbReference type="ARBA" id="ARBA00000707"/>
    </source>
</evidence>
<proteinExistence type="inferred from homology"/>
<dbReference type="InterPro" id="IPR038765">
    <property type="entry name" value="Papain-like_cys_pep_sf"/>
</dbReference>
<evidence type="ECO:0000256" key="4">
    <source>
        <dbReference type="ARBA" id="ARBA00022786"/>
    </source>
</evidence>
<dbReference type="KEGG" id="mrr:Moror_12623"/>
<dbReference type="GO" id="GO:0005737">
    <property type="term" value="C:cytoplasm"/>
    <property type="evidence" value="ECO:0007669"/>
    <property type="project" value="TreeGrafter"/>
</dbReference>
<dbReference type="Pfam" id="PF01088">
    <property type="entry name" value="Peptidase_C12"/>
    <property type="match status" value="1"/>
</dbReference>
<feature type="domain" description="UCH catalytic" evidence="9">
    <location>
        <begin position="9"/>
        <end position="243"/>
    </location>
</feature>
<dbReference type="InterPro" id="IPR036959">
    <property type="entry name" value="Peptidase_C12_UCH_sf"/>
</dbReference>
<reference evidence="10 11" key="1">
    <citation type="journal article" date="2014" name="BMC Genomics">
        <title>Genome and secretome analysis of the hemibiotrophic fungal pathogen, Moniliophthora roreri, which causes frosty pod rot disease of cacao: mechanisms of the biotrophic and necrotrophic phases.</title>
        <authorList>
            <person name="Meinhardt L.W."/>
            <person name="Costa G.G.L."/>
            <person name="Thomazella D.P.T."/>
            <person name="Teixeira P.J.P.L."/>
            <person name="Carazzolle M.F."/>
            <person name="Schuster S.C."/>
            <person name="Carlson J.E."/>
            <person name="Guiltinan M.J."/>
            <person name="Mieczkowski P."/>
            <person name="Farmer A."/>
            <person name="Ramaraj T."/>
            <person name="Crozier J."/>
            <person name="Davis R.E."/>
            <person name="Shao J."/>
            <person name="Melnick R.L."/>
            <person name="Pereira G.A.G."/>
            <person name="Bailey B.A."/>
        </authorList>
    </citation>
    <scope>NUCLEOTIDE SEQUENCE [LARGE SCALE GENOMIC DNA]</scope>
    <source>
        <strain evidence="10 11">MCA 2997</strain>
    </source>
</reference>
<feature type="active site" description="Proton donor" evidence="7">
    <location>
        <position position="175"/>
    </location>
</feature>
<dbReference type="EMBL" id="AWSO01000073">
    <property type="protein sequence ID" value="ESK95598.1"/>
    <property type="molecule type" value="Genomic_DNA"/>
</dbReference>
<comment type="catalytic activity">
    <reaction evidence="1 7 8">
        <text>Thiol-dependent hydrolysis of ester, thioester, amide, peptide and isopeptide bonds formed by the C-terminal Gly of ubiquitin (a 76-residue protein attached to proteins as an intracellular targeting signal).</text>
        <dbReference type="EC" id="3.4.19.12"/>
    </reaction>
</comment>
<dbReference type="HOGENOM" id="CLU_054406_0_2_1"/>
<feature type="site" description="Transition state stabilizer" evidence="7">
    <location>
        <position position="94"/>
    </location>
</feature>
<dbReference type="PANTHER" id="PTHR10589:SF17">
    <property type="entry name" value="UBIQUITIN CARBOXYL-TERMINAL HYDROLASE"/>
    <property type="match status" value="1"/>
</dbReference>
<keyword evidence="6 7" id="KW-0788">Thiol protease</keyword>
<dbReference type="MEROPS" id="C12.002"/>
<dbReference type="PANTHER" id="PTHR10589">
    <property type="entry name" value="UBIQUITIN CARBOXYL-TERMINAL HYDROLASE"/>
    <property type="match status" value="1"/>
</dbReference>
<evidence type="ECO:0000256" key="2">
    <source>
        <dbReference type="ARBA" id="ARBA00009326"/>
    </source>
</evidence>
<sequence>MDAVQHRKYFIPLESNPEVFTDLIQSLGAPGLRFQEVYSLDNEMLGHIGRPVLALVILFPAIGDKYLKDLAEERNNRPPYTGSGESEDVVWFKQTIGNACGLYGILHSLCNGSAKKHIAPGSLLGNLLATCVPLNPNDRALALEASAELEDVHTRAGQAGDTPAPTERDIDVDYHYACFVPSHKNGRLYELDGMKQGPIDTGLVLAEGEDVFSTRALAIIKEFIEGEQTKYGSIGFNLMALTQCAD</sequence>
<keyword evidence="11" id="KW-1185">Reference proteome</keyword>
<evidence type="ECO:0000256" key="7">
    <source>
        <dbReference type="PROSITE-ProRule" id="PRU01393"/>
    </source>
</evidence>
<comment type="similarity">
    <text evidence="2 7 8">Belongs to the peptidase C12 family.</text>
</comment>
<dbReference type="EC" id="3.4.19.12" evidence="8"/>
<dbReference type="InterPro" id="IPR001578">
    <property type="entry name" value="Peptidase_C12_UCH"/>
</dbReference>
<dbReference type="PRINTS" id="PR00707">
    <property type="entry name" value="UBCTHYDRLASE"/>
</dbReference>
<gene>
    <name evidence="10" type="ORF">Moror_12623</name>
</gene>
<dbReference type="AlphaFoldDB" id="V2X8S6"/>
<dbReference type="GO" id="GO:0006511">
    <property type="term" value="P:ubiquitin-dependent protein catabolic process"/>
    <property type="evidence" value="ECO:0007669"/>
    <property type="project" value="UniProtKB-UniRule"/>
</dbReference>
<dbReference type="OrthoDB" id="427186at2759"/>
<dbReference type="STRING" id="1381753.V2X8S6"/>
<feature type="site" description="Important for enzyme activity" evidence="7">
    <location>
        <position position="192"/>
    </location>
</feature>
<feature type="active site" description="Nucleophile" evidence="7">
    <location>
        <position position="100"/>
    </location>
</feature>
<dbReference type="GO" id="GO:0004843">
    <property type="term" value="F:cysteine-type deubiquitinase activity"/>
    <property type="evidence" value="ECO:0007669"/>
    <property type="project" value="UniProtKB-UniRule"/>
</dbReference>
<protein>
    <recommendedName>
        <fullName evidence="8">Ubiquitin carboxyl-terminal hydrolase</fullName>
        <ecNumber evidence="8">3.4.19.12</ecNumber>
    </recommendedName>
</protein>
<name>V2X8S6_MONRO</name>
<evidence type="ECO:0000256" key="5">
    <source>
        <dbReference type="ARBA" id="ARBA00022801"/>
    </source>
</evidence>
<evidence type="ECO:0000259" key="9">
    <source>
        <dbReference type="PROSITE" id="PS52048"/>
    </source>
</evidence>
<dbReference type="CDD" id="cd09616">
    <property type="entry name" value="Peptidase_C12_UCH_L1_L3"/>
    <property type="match status" value="1"/>
</dbReference>
<evidence type="ECO:0000256" key="3">
    <source>
        <dbReference type="ARBA" id="ARBA00022670"/>
    </source>
</evidence>
<dbReference type="PROSITE" id="PS52048">
    <property type="entry name" value="UCH_DOMAIN"/>
    <property type="match status" value="1"/>
</dbReference>
<keyword evidence="3 7" id="KW-0645">Protease</keyword>
<evidence type="ECO:0000256" key="8">
    <source>
        <dbReference type="RuleBase" id="RU361215"/>
    </source>
</evidence>
<dbReference type="GO" id="GO:0016579">
    <property type="term" value="P:protein deubiquitination"/>
    <property type="evidence" value="ECO:0007669"/>
    <property type="project" value="TreeGrafter"/>
</dbReference>
<comment type="caution">
    <text evidence="10">The sequence shown here is derived from an EMBL/GenBank/DDBJ whole genome shotgun (WGS) entry which is preliminary data.</text>
</comment>
<keyword evidence="4 7" id="KW-0833">Ubl conjugation pathway</keyword>
<evidence type="ECO:0000313" key="11">
    <source>
        <dbReference type="Proteomes" id="UP000017559"/>
    </source>
</evidence>
<organism evidence="10 11">
    <name type="scientific">Moniliophthora roreri (strain MCA 2997)</name>
    <name type="common">Cocoa frosty pod rot fungus</name>
    <name type="synonym">Crinipellis roreri</name>
    <dbReference type="NCBI Taxonomy" id="1381753"/>
    <lineage>
        <taxon>Eukaryota</taxon>
        <taxon>Fungi</taxon>
        <taxon>Dikarya</taxon>
        <taxon>Basidiomycota</taxon>
        <taxon>Agaricomycotina</taxon>
        <taxon>Agaricomycetes</taxon>
        <taxon>Agaricomycetidae</taxon>
        <taxon>Agaricales</taxon>
        <taxon>Marasmiineae</taxon>
        <taxon>Marasmiaceae</taxon>
        <taxon>Moniliophthora</taxon>
    </lineage>
</organism>